<protein>
    <submittedName>
        <fullName evidence="3">Uncharacterized protein</fullName>
    </submittedName>
</protein>
<name>A0A857KXX9_9ACTN</name>
<accession>A0A857KXX9</accession>
<keyword evidence="2" id="KW-0812">Transmembrane</keyword>
<evidence type="ECO:0000256" key="1">
    <source>
        <dbReference type="SAM" id="MobiDB-lite"/>
    </source>
</evidence>
<evidence type="ECO:0000313" key="3">
    <source>
        <dbReference type="EMBL" id="QHN38523.1"/>
    </source>
</evidence>
<dbReference type="EMBL" id="CP045810">
    <property type="protein sequence ID" value="QHN38523.1"/>
    <property type="molecule type" value="Genomic_DNA"/>
</dbReference>
<feature type="transmembrane region" description="Helical" evidence="2">
    <location>
        <begin position="12"/>
        <end position="35"/>
    </location>
</feature>
<reference evidence="3" key="1">
    <citation type="journal article" date="2021" name="Nat. Microbiol.">
        <title>Cocultivation of an ultrasmall environmental parasitic bacterium with lytic ability against bacteria associated with wastewater foams.</title>
        <authorList>
            <person name="Batinovic S."/>
            <person name="Rose J.J.A."/>
            <person name="Ratcliffe J."/>
            <person name="Seviour R.J."/>
            <person name="Petrovski S."/>
        </authorList>
    </citation>
    <scope>NUCLEOTIDE SEQUENCE</scope>
    <source>
        <strain evidence="3">CON44</strain>
    </source>
</reference>
<gene>
    <name evidence="3" type="ORF">GII30_04450</name>
</gene>
<keyword evidence="2" id="KW-0472">Membrane</keyword>
<keyword evidence="2" id="KW-1133">Transmembrane helix</keyword>
<feature type="compositionally biased region" description="Low complexity" evidence="1">
    <location>
        <begin position="100"/>
        <end position="116"/>
    </location>
</feature>
<proteinExistence type="predicted"/>
<dbReference type="RefSeq" id="WP_005188086.1">
    <property type="nucleotide sequence ID" value="NZ_CP045804.1"/>
</dbReference>
<organism evidence="3">
    <name type="scientific">Gordonia amarae</name>
    <dbReference type="NCBI Taxonomy" id="36821"/>
    <lineage>
        <taxon>Bacteria</taxon>
        <taxon>Bacillati</taxon>
        <taxon>Actinomycetota</taxon>
        <taxon>Actinomycetes</taxon>
        <taxon>Mycobacteriales</taxon>
        <taxon>Gordoniaceae</taxon>
        <taxon>Gordonia</taxon>
    </lineage>
</organism>
<dbReference type="AlphaFoldDB" id="A0A857KXX9"/>
<feature type="compositionally biased region" description="Basic and acidic residues" evidence="1">
    <location>
        <begin position="87"/>
        <end position="99"/>
    </location>
</feature>
<sequence>MRAPGAGVRRHTTIAVTGVVIAVTTLAAGSAGAWVSTPAHSASGQTVAGTARIIYTNPLDRTINCTTRIYPAGKITTLRQAAYLRNQADKQRSQHKTSEARTSTARANAKTAAAGRPLYESRMPTKVSPGTTRVVYWSPSRSQARSYSALTDCRTGTQADTTAVPLRAIDV</sequence>
<feature type="region of interest" description="Disordered" evidence="1">
    <location>
        <begin position="86"/>
        <end position="116"/>
    </location>
</feature>
<evidence type="ECO:0000256" key="2">
    <source>
        <dbReference type="SAM" id="Phobius"/>
    </source>
</evidence>